<dbReference type="SUPFAM" id="SSF109604">
    <property type="entry name" value="HD-domain/PDEase-like"/>
    <property type="match status" value="1"/>
</dbReference>
<name>A0ABV0G742_9BURK</name>
<dbReference type="Pfam" id="PF13487">
    <property type="entry name" value="HD_5"/>
    <property type="match status" value="1"/>
</dbReference>
<gene>
    <name evidence="2" type="ORF">ABDJ85_18930</name>
</gene>
<dbReference type="InterPro" id="IPR037522">
    <property type="entry name" value="HD_GYP_dom"/>
</dbReference>
<evidence type="ECO:0000313" key="3">
    <source>
        <dbReference type="Proteomes" id="UP001495147"/>
    </source>
</evidence>
<accession>A0ABV0G742</accession>
<dbReference type="InterPro" id="IPR003607">
    <property type="entry name" value="HD/PDEase_dom"/>
</dbReference>
<evidence type="ECO:0000259" key="1">
    <source>
        <dbReference type="PROSITE" id="PS51832"/>
    </source>
</evidence>
<dbReference type="SMART" id="SM00471">
    <property type="entry name" value="HDc"/>
    <property type="match status" value="1"/>
</dbReference>
<proteinExistence type="predicted"/>
<dbReference type="Proteomes" id="UP001495147">
    <property type="component" value="Unassembled WGS sequence"/>
</dbReference>
<protein>
    <submittedName>
        <fullName evidence="2">HD domain-containing phosphohydrolase</fullName>
    </submittedName>
</protein>
<feature type="domain" description="HD-GYP" evidence="1">
    <location>
        <begin position="43"/>
        <end position="240"/>
    </location>
</feature>
<evidence type="ECO:0000313" key="2">
    <source>
        <dbReference type="EMBL" id="MEO3693552.1"/>
    </source>
</evidence>
<dbReference type="PROSITE" id="PS51832">
    <property type="entry name" value="HD_GYP"/>
    <property type="match status" value="1"/>
</dbReference>
<sequence length="281" mass="30683">MVEAPAASDAAFAFAASATAQMERLLADLGRVYRERNTALHDLEQSHLETLMRLAVAAELRDGDTGVHILRLGYLAEALARDLGVPAPVARHLRLAAPMHDIGKIGIADDVLKKPGQLTPEERQLMCAHPQMGADILGHSNIPLFELAAEVALHHHERWDGGGYPAGLKGAEIPLSGRIVAVVDFFDALTMDRCYRPAYDDEVALEMLAAEAGRLFDPEIVATFLANAPGLIALRDWVNLTQPSFAQMADRETVPPTPAAERCKPTRDLLREPDYFRQGDL</sequence>
<dbReference type="RefSeq" id="WP_347706368.1">
    <property type="nucleotide sequence ID" value="NZ_JBDPZD010000008.1"/>
</dbReference>
<keyword evidence="3" id="KW-1185">Reference proteome</keyword>
<dbReference type="EMBL" id="JBDPZD010000008">
    <property type="protein sequence ID" value="MEO3693552.1"/>
    <property type="molecule type" value="Genomic_DNA"/>
</dbReference>
<dbReference type="CDD" id="cd00077">
    <property type="entry name" value="HDc"/>
    <property type="match status" value="1"/>
</dbReference>
<dbReference type="PANTHER" id="PTHR45228">
    <property type="entry name" value="CYCLIC DI-GMP PHOSPHODIESTERASE TM_0186-RELATED"/>
    <property type="match status" value="1"/>
</dbReference>
<dbReference type="InterPro" id="IPR052020">
    <property type="entry name" value="Cyclic_di-GMP/3'3'-cGAMP_PDE"/>
</dbReference>
<reference evidence="2 3" key="1">
    <citation type="submission" date="2024-05" db="EMBL/GenBank/DDBJ databases">
        <title>Roseateles sp. DJS-2-20 16S ribosomal RNA gene Genome sequencing and assembly.</title>
        <authorList>
            <person name="Woo H."/>
        </authorList>
    </citation>
    <scope>NUCLEOTIDE SEQUENCE [LARGE SCALE GENOMIC DNA]</scope>
    <source>
        <strain evidence="2 3">DJS-2-20</strain>
    </source>
</reference>
<comment type="caution">
    <text evidence="2">The sequence shown here is derived from an EMBL/GenBank/DDBJ whole genome shotgun (WGS) entry which is preliminary data.</text>
</comment>
<dbReference type="Gene3D" id="1.10.3210.10">
    <property type="entry name" value="Hypothetical protein af1432"/>
    <property type="match status" value="1"/>
</dbReference>
<organism evidence="2 3">
    <name type="scientific">Roseateles paludis</name>
    <dbReference type="NCBI Taxonomy" id="3145238"/>
    <lineage>
        <taxon>Bacteria</taxon>
        <taxon>Pseudomonadati</taxon>
        <taxon>Pseudomonadota</taxon>
        <taxon>Betaproteobacteria</taxon>
        <taxon>Burkholderiales</taxon>
        <taxon>Sphaerotilaceae</taxon>
        <taxon>Roseateles</taxon>
    </lineage>
</organism>